<evidence type="ECO:0000256" key="7">
    <source>
        <dbReference type="ARBA" id="ARBA00023002"/>
    </source>
</evidence>
<evidence type="ECO:0000313" key="12">
    <source>
        <dbReference type="Proteomes" id="UP000623467"/>
    </source>
</evidence>
<gene>
    <name evidence="11" type="ORF">MSAN_01547000</name>
</gene>
<dbReference type="PANTHER" id="PTHR23418">
    <property type="entry name" value="ACIREDUCTONE DIOXYGENASE"/>
    <property type="match status" value="1"/>
</dbReference>
<keyword evidence="6 11" id="KW-0223">Dioxygenase</keyword>
<sequence length="176" mass="19402">MPTDAWIHIAVAPRDLLVLPAGIYHRFTLDTNDRIQALRLFKVSRLTFRFLFVPPEVSASSSALLSFDAHSWHIFRVDFARCVSRVRNPPPPPFRVRVAGASPVRTHAHTFVAARLRPFDAGPPPPMACIVLHRSHSPLCPAFAPRILHPASLPLGTLVPPLSPHGSADATGRILR</sequence>
<keyword evidence="4" id="KW-0028">Amino-acid biosynthesis</keyword>
<keyword evidence="12" id="KW-1185">Reference proteome</keyword>
<comment type="catalytic activity">
    <reaction evidence="1">
        <text>1,2-dihydroxy-5-(methylsulfanyl)pent-1-en-3-one + O2 = 4-methylsulfanyl-2-oxobutanoate + formate + 2 H(+)</text>
        <dbReference type="Rhea" id="RHEA:24504"/>
        <dbReference type="ChEBI" id="CHEBI:15378"/>
        <dbReference type="ChEBI" id="CHEBI:15379"/>
        <dbReference type="ChEBI" id="CHEBI:15740"/>
        <dbReference type="ChEBI" id="CHEBI:16723"/>
        <dbReference type="ChEBI" id="CHEBI:49252"/>
        <dbReference type="EC" id="1.13.11.54"/>
    </reaction>
</comment>
<comment type="caution">
    <text evidence="11">The sequence shown here is derived from an EMBL/GenBank/DDBJ whole genome shotgun (WGS) entry which is preliminary data.</text>
</comment>
<dbReference type="GO" id="GO:0010309">
    <property type="term" value="F:acireductone dioxygenase [iron(II)-requiring] activity"/>
    <property type="evidence" value="ECO:0007669"/>
    <property type="project" value="UniProtKB-EC"/>
</dbReference>
<dbReference type="Pfam" id="PF03079">
    <property type="entry name" value="ARD"/>
    <property type="match status" value="1"/>
</dbReference>
<evidence type="ECO:0000256" key="10">
    <source>
        <dbReference type="ARBA" id="ARBA00039005"/>
    </source>
</evidence>
<dbReference type="PANTHER" id="PTHR23418:SF0">
    <property type="entry name" value="ACIREDUCTONE DIOXYGENASE"/>
    <property type="match status" value="1"/>
</dbReference>
<evidence type="ECO:0000256" key="1">
    <source>
        <dbReference type="ARBA" id="ARBA00000428"/>
    </source>
</evidence>
<dbReference type="SUPFAM" id="SSF51182">
    <property type="entry name" value="RmlC-like cupins"/>
    <property type="match status" value="1"/>
</dbReference>
<evidence type="ECO:0000256" key="5">
    <source>
        <dbReference type="ARBA" id="ARBA00022723"/>
    </source>
</evidence>
<dbReference type="AlphaFoldDB" id="A0A8H6Y6J5"/>
<dbReference type="OrthoDB" id="1867259at2759"/>
<dbReference type="Proteomes" id="UP000623467">
    <property type="component" value="Unassembled WGS sequence"/>
</dbReference>
<dbReference type="InterPro" id="IPR014710">
    <property type="entry name" value="RmlC-like_jellyroll"/>
</dbReference>
<evidence type="ECO:0000256" key="4">
    <source>
        <dbReference type="ARBA" id="ARBA00022605"/>
    </source>
</evidence>
<evidence type="ECO:0000313" key="11">
    <source>
        <dbReference type="EMBL" id="KAF7353567.1"/>
    </source>
</evidence>
<reference evidence="11" key="1">
    <citation type="submission" date="2020-05" db="EMBL/GenBank/DDBJ databases">
        <title>Mycena genomes resolve the evolution of fungal bioluminescence.</title>
        <authorList>
            <person name="Tsai I.J."/>
        </authorList>
    </citation>
    <scope>NUCLEOTIDE SEQUENCE</scope>
    <source>
        <strain evidence="11">160909Yilan</strain>
    </source>
</reference>
<dbReference type="GO" id="GO:0046872">
    <property type="term" value="F:metal ion binding"/>
    <property type="evidence" value="ECO:0007669"/>
    <property type="project" value="UniProtKB-KW"/>
</dbReference>
<keyword evidence="7" id="KW-0560">Oxidoreductase</keyword>
<name>A0A8H6Y6J5_9AGAR</name>
<dbReference type="InterPro" id="IPR011051">
    <property type="entry name" value="RmlC_Cupin_sf"/>
</dbReference>
<dbReference type="EC" id="1.13.11.54" evidence="10"/>
<evidence type="ECO:0000256" key="8">
    <source>
        <dbReference type="ARBA" id="ARBA00023004"/>
    </source>
</evidence>
<evidence type="ECO:0000256" key="2">
    <source>
        <dbReference type="ARBA" id="ARBA00001954"/>
    </source>
</evidence>
<keyword evidence="8" id="KW-0408">Iron</keyword>
<dbReference type="InterPro" id="IPR004313">
    <property type="entry name" value="ARD"/>
</dbReference>
<accession>A0A8H6Y6J5</accession>
<protein>
    <recommendedName>
        <fullName evidence="10">acireductone dioxygenase (Fe(2+)-requiring)</fullName>
        <ecNumber evidence="10">1.13.11.54</ecNumber>
    </recommendedName>
</protein>
<dbReference type="EMBL" id="JACAZH010000012">
    <property type="protein sequence ID" value="KAF7353567.1"/>
    <property type="molecule type" value="Genomic_DNA"/>
</dbReference>
<organism evidence="11 12">
    <name type="scientific">Mycena sanguinolenta</name>
    <dbReference type="NCBI Taxonomy" id="230812"/>
    <lineage>
        <taxon>Eukaryota</taxon>
        <taxon>Fungi</taxon>
        <taxon>Dikarya</taxon>
        <taxon>Basidiomycota</taxon>
        <taxon>Agaricomycotina</taxon>
        <taxon>Agaricomycetes</taxon>
        <taxon>Agaricomycetidae</taxon>
        <taxon>Agaricales</taxon>
        <taxon>Marasmiineae</taxon>
        <taxon>Mycenaceae</taxon>
        <taxon>Mycena</taxon>
    </lineage>
</organism>
<evidence type="ECO:0000256" key="9">
    <source>
        <dbReference type="ARBA" id="ARBA00023167"/>
    </source>
</evidence>
<dbReference type="Gene3D" id="2.60.120.10">
    <property type="entry name" value="Jelly Rolls"/>
    <property type="match status" value="1"/>
</dbReference>
<proteinExistence type="predicted"/>
<dbReference type="GO" id="GO:0009086">
    <property type="term" value="P:methionine biosynthetic process"/>
    <property type="evidence" value="ECO:0007669"/>
    <property type="project" value="UniProtKB-KW"/>
</dbReference>
<keyword evidence="9" id="KW-0486">Methionine biosynthesis</keyword>
<comment type="cofactor">
    <cofactor evidence="2">
        <name>Fe(2+)</name>
        <dbReference type="ChEBI" id="CHEBI:29033"/>
    </cofactor>
</comment>
<keyword evidence="5" id="KW-0479">Metal-binding</keyword>
<keyword evidence="3" id="KW-0533">Nickel</keyword>
<evidence type="ECO:0000256" key="6">
    <source>
        <dbReference type="ARBA" id="ARBA00022964"/>
    </source>
</evidence>
<evidence type="ECO:0000256" key="3">
    <source>
        <dbReference type="ARBA" id="ARBA00022596"/>
    </source>
</evidence>